<name>A0ABQ8R6J0_FUSEQ</name>
<accession>A0ABQ8R6J0</accession>
<evidence type="ECO:0000313" key="3">
    <source>
        <dbReference type="EMBL" id="KAJ4128086.1"/>
    </source>
</evidence>
<feature type="domain" description="DUF6604" evidence="2">
    <location>
        <begin position="11"/>
        <end position="274"/>
    </location>
</feature>
<gene>
    <name evidence="3" type="ORF">NW768_008370</name>
</gene>
<evidence type="ECO:0000313" key="4">
    <source>
        <dbReference type="Proteomes" id="UP001152024"/>
    </source>
</evidence>
<protein>
    <recommendedName>
        <fullName evidence="2">DUF6604 domain-containing protein</fullName>
    </recommendedName>
</protein>
<dbReference type="EMBL" id="JAOQBH010000012">
    <property type="protein sequence ID" value="KAJ4128086.1"/>
    <property type="molecule type" value="Genomic_DNA"/>
</dbReference>
<feature type="compositionally biased region" description="Polar residues" evidence="1">
    <location>
        <begin position="879"/>
        <end position="889"/>
    </location>
</feature>
<dbReference type="Proteomes" id="UP001152024">
    <property type="component" value="Unassembled WGS sequence"/>
</dbReference>
<reference evidence="3" key="1">
    <citation type="submission" date="2022-09" db="EMBL/GenBank/DDBJ databases">
        <title>Fusarium specimens isolated from Avocado Roots.</title>
        <authorList>
            <person name="Stajich J."/>
            <person name="Roper C."/>
            <person name="Heimlech-Rivalta G."/>
        </authorList>
    </citation>
    <scope>NUCLEOTIDE SEQUENCE</scope>
    <source>
        <strain evidence="3">CF00095</strain>
    </source>
</reference>
<dbReference type="PANTHER" id="PTHR38795:SF1">
    <property type="entry name" value="DUF6604 DOMAIN-CONTAINING PROTEIN"/>
    <property type="match status" value="1"/>
</dbReference>
<comment type="caution">
    <text evidence="3">The sequence shown here is derived from an EMBL/GenBank/DDBJ whole genome shotgun (WGS) entry which is preliminary data.</text>
</comment>
<dbReference type="Pfam" id="PF20253">
    <property type="entry name" value="DUF6604"/>
    <property type="match status" value="1"/>
</dbReference>
<evidence type="ECO:0000259" key="2">
    <source>
        <dbReference type="Pfam" id="PF20253"/>
    </source>
</evidence>
<feature type="compositionally biased region" description="Acidic residues" evidence="1">
    <location>
        <begin position="833"/>
        <end position="850"/>
    </location>
</feature>
<proteinExistence type="predicted"/>
<dbReference type="InterPro" id="IPR046539">
    <property type="entry name" value="DUF6604"/>
</dbReference>
<evidence type="ECO:0000256" key="1">
    <source>
        <dbReference type="SAM" id="MobiDB-lite"/>
    </source>
</evidence>
<dbReference type="PANTHER" id="PTHR38795">
    <property type="entry name" value="DUF6604 DOMAIN-CONTAINING PROTEIN"/>
    <property type="match status" value="1"/>
</dbReference>
<organism evidence="3 4">
    <name type="scientific">Fusarium equiseti</name>
    <name type="common">Fusarium scirpi</name>
    <dbReference type="NCBI Taxonomy" id="61235"/>
    <lineage>
        <taxon>Eukaryota</taxon>
        <taxon>Fungi</taxon>
        <taxon>Dikarya</taxon>
        <taxon>Ascomycota</taxon>
        <taxon>Pezizomycotina</taxon>
        <taxon>Sordariomycetes</taxon>
        <taxon>Hypocreomycetidae</taxon>
        <taxon>Hypocreales</taxon>
        <taxon>Nectriaceae</taxon>
        <taxon>Fusarium</taxon>
        <taxon>Fusarium incarnatum-equiseti species complex</taxon>
    </lineage>
</organism>
<keyword evidence="4" id="KW-1185">Reference proteome</keyword>
<sequence>MLPPALVSVYREYKKDTNSISSWLASTAEECGYPAHLMPSTFVSVTNQQTAGGGRLKGKARAEAKKKAKAVPGKPAPQKEGPRYIIEIKDFIPLAESIFNYKKPALAVPQAFFSTLNRVISLFRHNEKLDANSDARHSYFVGILEKVRQILKPFSDSAASTSTDTVDQLTNQFDALEVYEPSEDFLNATDIQRPEPTKKEEAIYEVDPSQPFDEALIPFCMMCKDLAEIRKYISNLWLELVTPENGGPRNDPGVLAVVTNTAVEFGRSIAEDAMPAFEKHGGTIAMGKEYMSRTTAWGAGSGFDPYLKDTSTGHGFYDALSHCFHLTETILLTMALVPWRGNTSIYPEGSFGVCDLETPWKSKTAEQKMIDHGVITTELWYEALALVHHVPEYPVTDEFIRGVKEFKETRKIPFSLMFAAQVNVDIHQVVGTWAEGGAHTLLMRIDRMNQDLNSHINFQQGIKGPHWSPRNEKWLKTTQEGFDWFLDDPLHKAKTMVVNNSHNRQELLVHLERTKQWRILRRFPVIAGLALYYHRAEMHEVGLNVTNAWGSLIFPGHLYYALDGTESIKSTWMDMSQVFEIFGEERFFACGPPVNITDCGKRFMLQIGVSAAAFAKTRRRGTKMVVEDFSRGGARFLTTRASIHKSLQDRYHRNANRMHWTAESINEILLRAESEGKCKGKRIVPSVSQEIRIAPVGVLSSLVTAMQGEVDELSFGYLPMHRTNWNILRAVRTACEPYLKATYGSDFSLKEWELPFMVGHILPFSDDDPQYVLRTAGKAFDEINNGDNTSIGTRRMHEVSGVNYGFTESQNALFQSIVDRQKSPADNALDAGSGEESEEESEVGSDEVSDDGQFFSTRHVVDMKTGQVTSRRQRHIIPPSTNQQLEEEG</sequence>
<feature type="region of interest" description="Disordered" evidence="1">
    <location>
        <begin position="824"/>
        <end position="889"/>
    </location>
</feature>